<gene>
    <name evidence="10" type="ORF">SAMN05878503_101294</name>
</gene>
<dbReference type="GO" id="GO:0055085">
    <property type="term" value="P:transmembrane transport"/>
    <property type="evidence" value="ECO:0007669"/>
    <property type="project" value="UniProtKB-ARBA"/>
</dbReference>
<dbReference type="CDD" id="cd03257">
    <property type="entry name" value="ABC_NikE_OppD_transporters"/>
    <property type="match status" value="2"/>
</dbReference>
<comment type="similarity">
    <text evidence="2">Belongs to the ABC transporter superfamily.</text>
</comment>
<dbReference type="Gene3D" id="3.40.50.300">
    <property type="entry name" value="P-loop containing nucleotide triphosphate hydrolases"/>
    <property type="match status" value="2"/>
</dbReference>
<dbReference type="GO" id="GO:0015833">
    <property type="term" value="P:peptide transport"/>
    <property type="evidence" value="ECO:0007669"/>
    <property type="project" value="InterPro"/>
</dbReference>
<evidence type="ECO:0000256" key="2">
    <source>
        <dbReference type="ARBA" id="ARBA00005417"/>
    </source>
</evidence>
<keyword evidence="4" id="KW-1003">Cell membrane</keyword>
<accession>A0A285CJ84</accession>
<evidence type="ECO:0000256" key="7">
    <source>
        <dbReference type="ARBA" id="ARBA00023136"/>
    </source>
</evidence>
<dbReference type="SMART" id="SM00382">
    <property type="entry name" value="AAA"/>
    <property type="match status" value="2"/>
</dbReference>
<dbReference type="InterPro" id="IPR003439">
    <property type="entry name" value="ABC_transporter-like_ATP-bd"/>
</dbReference>
<name>A0A285CJ84_9RHOB</name>
<dbReference type="OrthoDB" id="9802264at2"/>
<evidence type="ECO:0000259" key="9">
    <source>
        <dbReference type="PROSITE" id="PS50893"/>
    </source>
</evidence>
<dbReference type="FunFam" id="3.40.50.300:FF:000016">
    <property type="entry name" value="Oligopeptide ABC transporter ATP-binding component"/>
    <property type="match status" value="1"/>
</dbReference>
<evidence type="ECO:0000256" key="8">
    <source>
        <dbReference type="SAM" id="MobiDB-lite"/>
    </source>
</evidence>
<dbReference type="SUPFAM" id="SSF52540">
    <property type="entry name" value="P-loop containing nucleoside triphosphate hydrolases"/>
    <property type="match status" value="2"/>
</dbReference>
<feature type="domain" description="ABC transporter" evidence="9">
    <location>
        <begin position="343"/>
        <end position="583"/>
    </location>
</feature>
<dbReference type="PROSITE" id="PS00211">
    <property type="entry name" value="ABC_TRANSPORTER_1"/>
    <property type="match status" value="2"/>
</dbReference>
<evidence type="ECO:0000256" key="6">
    <source>
        <dbReference type="ARBA" id="ARBA00022840"/>
    </source>
</evidence>
<dbReference type="Proteomes" id="UP000219467">
    <property type="component" value="Unassembled WGS sequence"/>
</dbReference>
<proteinExistence type="inferred from homology"/>
<keyword evidence="5" id="KW-0547">Nucleotide-binding</keyword>
<keyword evidence="3" id="KW-0813">Transport</keyword>
<evidence type="ECO:0000256" key="3">
    <source>
        <dbReference type="ARBA" id="ARBA00022448"/>
    </source>
</evidence>
<dbReference type="RefSeq" id="WP_097028894.1">
    <property type="nucleotide sequence ID" value="NZ_OAOQ01000001.1"/>
</dbReference>
<keyword evidence="6 10" id="KW-0067">ATP-binding</keyword>
<dbReference type="InterPro" id="IPR050388">
    <property type="entry name" value="ABC_Ni/Peptide_Import"/>
</dbReference>
<dbReference type="InterPro" id="IPR013563">
    <property type="entry name" value="Oligopep_ABC_C"/>
</dbReference>
<evidence type="ECO:0000313" key="10">
    <source>
        <dbReference type="EMBL" id="SNX67657.1"/>
    </source>
</evidence>
<dbReference type="Pfam" id="PF08352">
    <property type="entry name" value="oligo_HPY"/>
    <property type="match status" value="2"/>
</dbReference>
<feature type="domain" description="ABC transporter" evidence="9">
    <location>
        <begin position="8"/>
        <end position="255"/>
    </location>
</feature>
<dbReference type="EMBL" id="OAOQ01000001">
    <property type="protein sequence ID" value="SNX67657.1"/>
    <property type="molecule type" value="Genomic_DNA"/>
</dbReference>
<dbReference type="NCBIfam" id="TIGR01727">
    <property type="entry name" value="oligo_HPY"/>
    <property type="match status" value="2"/>
</dbReference>
<dbReference type="AlphaFoldDB" id="A0A285CJ84"/>
<feature type="region of interest" description="Disordered" evidence="8">
    <location>
        <begin position="259"/>
        <end position="280"/>
    </location>
</feature>
<sequence>MTDPVLDIRDLGVAFTTRSRTVAALRDLSCRIGPAEVLGLVGESGSGKSTVALAIMGALGPGGRVTAGSIRFQGREILGLPERALRSIRGRGIAMVGQEPMSALNPTMRIGAQLAEVPMLHGAPRAQALALARQALAEVDLPDPDRMLASWPHQLSGGQLQRIAIAMALLARPALLILDEPTTALDVTVEAGIVDLLKRLGRRHGMAALFISHNLGLVAGICDRLSVLYAGEVVESGPVAAMFHRPRHPYTNALLRALPRLDGPPRQPPEPLPGSQPLADDRPAGCSFAPRCAHARPGLCDHQPVPLTVTGDSALRCLRPLDRADTPAPTAPRPPPAPGRVVLRVEDLVKHHGGMANPAVAGVSFDARAGETLAIVGESGCGKSTLARMVMGLDGATGGRILLDGQDIQHLPVERRPAAAISALQMVFQNPSDTLNPARTVGAQVMRAVELFHPPQGRAERLASLFEQVRLSPALARRKPAQLSGGQRQRIGIARALAAEPRILVADEPVSALDTGVQAAVVALLLDLQRQRGATLIFISHDLALVRHLADRVMVMYRGLVMEIGPTEAVLAPPFHPYTQALLAAVPVPDPTVPRPRVPAAFGPEIPGGCPFQAGCPMREGRCASLPPLVTVAPGHLIRCHRTPGGG</sequence>
<dbReference type="InterPro" id="IPR027417">
    <property type="entry name" value="P-loop_NTPase"/>
</dbReference>
<evidence type="ECO:0000256" key="1">
    <source>
        <dbReference type="ARBA" id="ARBA00004417"/>
    </source>
</evidence>
<dbReference type="InterPro" id="IPR003593">
    <property type="entry name" value="AAA+_ATPase"/>
</dbReference>
<dbReference type="GO" id="GO:0005524">
    <property type="term" value="F:ATP binding"/>
    <property type="evidence" value="ECO:0007669"/>
    <property type="project" value="UniProtKB-KW"/>
</dbReference>
<dbReference type="GO" id="GO:0016887">
    <property type="term" value="F:ATP hydrolysis activity"/>
    <property type="evidence" value="ECO:0007669"/>
    <property type="project" value="InterPro"/>
</dbReference>
<keyword evidence="11" id="KW-1185">Reference proteome</keyword>
<keyword evidence="7" id="KW-0472">Membrane</keyword>
<protein>
    <submittedName>
        <fullName evidence="10">Peptide/nickel transport system ATP-binding protein</fullName>
    </submittedName>
</protein>
<organism evidence="10 11">
    <name type="scientific">Cereibacter ovatus</name>
    <dbReference type="NCBI Taxonomy" id="439529"/>
    <lineage>
        <taxon>Bacteria</taxon>
        <taxon>Pseudomonadati</taxon>
        <taxon>Pseudomonadota</taxon>
        <taxon>Alphaproteobacteria</taxon>
        <taxon>Rhodobacterales</taxon>
        <taxon>Paracoccaceae</taxon>
        <taxon>Cereibacter</taxon>
    </lineage>
</organism>
<dbReference type="NCBIfam" id="NF008453">
    <property type="entry name" value="PRK11308.1"/>
    <property type="match status" value="2"/>
</dbReference>
<dbReference type="PANTHER" id="PTHR43297:SF2">
    <property type="entry name" value="DIPEPTIDE TRANSPORT ATP-BINDING PROTEIN DPPD"/>
    <property type="match status" value="1"/>
</dbReference>
<feature type="compositionally biased region" description="Pro residues" evidence="8">
    <location>
        <begin position="265"/>
        <end position="274"/>
    </location>
</feature>
<dbReference type="Pfam" id="PF00005">
    <property type="entry name" value="ABC_tran"/>
    <property type="match status" value="2"/>
</dbReference>
<dbReference type="GO" id="GO:0005886">
    <property type="term" value="C:plasma membrane"/>
    <property type="evidence" value="ECO:0007669"/>
    <property type="project" value="UniProtKB-SubCell"/>
</dbReference>
<dbReference type="InterPro" id="IPR017871">
    <property type="entry name" value="ABC_transporter-like_CS"/>
</dbReference>
<dbReference type="PANTHER" id="PTHR43297">
    <property type="entry name" value="OLIGOPEPTIDE TRANSPORT ATP-BINDING PROTEIN APPD"/>
    <property type="match status" value="1"/>
</dbReference>
<evidence type="ECO:0000256" key="4">
    <source>
        <dbReference type="ARBA" id="ARBA00022475"/>
    </source>
</evidence>
<comment type="subcellular location">
    <subcellularLocation>
        <location evidence="1">Cell inner membrane</location>
        <topology evidence="1">Peripheral membrane protein</topology>
    </subcellularLocation>
</comment>
<reference evidence="11" key="1">
    <citation type="submission" date="2017-08" db="EMBL/GenBank/DDBJ databases">
        <authorList>
            <person name="Varghese N."/>
            <person name="Submissions S."/>
        </authorList>
    </citation>
    <scope>NUCLEOTIDE SEQUENCE [LARGE SCALE GENOMIC DNA]</scope>
    <source>
        <strain evidence="11">JA234</strain>
    </source>
</reference>
<evidence type="ECO:0000313" key="11">
    <source>
        <dbReference type="Proteomes" id="UP000219467"/>
    </source>
</evidence>
<dbReference type="PROSITE" id="PS50893">
    <property type="entry name" value="ABC_TRANSPORTER_2"/>
    <property type="match status" value="2"/>
</dbReference>
<evidence type="ECO:0000256" key="5">
    <source>
        <dbReference type="ARBA" id="ARBA00022741"/>
    </source>
</evidence>